<feature type="non-terminal residue" evidence="3">
    <location>
        <position position="69"/>
    </location>
</feature>
<gene>
    <name evidence="1" type="ORF">FQN60_012923</name>
    <name evidence="2" type="ORF">FQN60_012924</name>
    <name evidence="3" type="ORF">FQN60_012925</name>
</gene>
<evidence type="ECO:0000313" key="1">
    <source>
        <dbReference type="EMBL" id="KAA8589558.1"/>
    </source>
</evidence>
<dbReference type="EMBL" id="VOFY01000009">
    <property type="protein sequence ID" value="KAA8589560.1"/>
    <property type="molecule type" value="Genomic_DNA"/>
</dbReference>
<evidence type="ECO:0000313" key="3">
    <source>
        <dbReference type="EMBL" id="KAA8589560.1"/>
    </source>
</evidence>
<evidence type="ECO:0000313" key="4">
    <source>
        <dbReference type="Proteomes" id="UP000327493"/>
    </source>
</evidence>
<keyword evidence="4" id="KW-1185">Reference proteome</keyword>
<dbReference type="AlphaFoldDB" id="A0A5J5D9J0"/>
<accession>A0A5J5D9J0</accession>
<dbReference type="Proteomes" id="UP000327493">
    <property type="component" value="Chromosome 9"/>
</dbReference>
<dbReference type="EMBL" id="VOFY01000009">
    <property type="protein sequence ID" value="KAA8589559.1"/>
    <property type="molecule type" value="Genomic_DNA"/>
</dbReference>
<comment type="caution">
    <text evidence="3">The sequence shown here is derived from an EMBL/GenBank/DDBJ whole genome shotgun (WGS) entry which is preliminary data.</text>
</comment>
<protein>
    <submittedName>
        <fullName evidence="3">Uncharacterized protein</fullName>
    </submittedName>
</protein>
<reference evidence="3 4" key="1">
    <citation type="submission" date="2019-08" db="EMBL/GenBank/DDBJ databases">
        <title>A chromosome-level genome assembly, high-density linkage maps, and genome scans reveal the genomic architecture of hybrid incompatibilities underlying speciation via character displacement in darters (Percidae: Etheostominae).</title>
        <authorList>
            <person name="Moran R.L."/>
            <person name="Catchen J.M."/>
            <person name="Fuller R.C."/>
        </authorList>
    </citation>
    <scope>NUCLEOTIDE SEQUENCE [LARGE SCALE GENOMIC DNA]</scope>
    <source>
        <strain evidence="3">EspeVRDwgs_2016</strain>
        <tissue evidence="3">Muscle</tissue>
    </source>
</reference>
<sequence length="69" mass="7819">MRVLGAFTGPLRRVTRSTLLQVCNWKKNIVYKMRPLLGAASEEGWQAPEWKVISKVHVIAAEAKPFVLK</sequence>
<organism evidence="3 4">
    <name type="scientific">Etheostoma spectabile</name>
    <name type="common">orangethroat darter</name>
    <dbReference type="NCBI Taxonomy" id="54343"/>
    <lineage>
        <taxon>Eukaryota</taxon>
        <taxon>Metazoa</taxon>
        <taxon>Chordata</taxon>
        <taxon>Craniata</taxon>
        <taxon>Vertebrata</taxon>
        <taxon>Euteleostomi</taxon>
        <taxon>Actinopterygii</taxon>
        <taxon>Neopterygii</taxon>
        <taxon>Teleostei</taxon>
        <taxon>Neoteleostei</taxon>
        <taxon>Acanthomorphata</taxon>
        <taxon>Eupercaria</taxon>
        <taxon>Perciformes</taxon>
        <taxon>Percoidei</taxon>
        <taxon>Percidae</taxon>
        <taxon>Etheostomatinae</taxon>
        <taxon>Etheostoma</taxon>
    </lineage>
</organism>
<evidence type="ECO:0000313" key="2">
    <source>
        <dbReference type="EMBL" id="KAA8589559.1"/>
    </source>
</evidence>
<proteinExistence type="predicted"/>
<name>A0A5J5D9J0_9PERO</name>
<dbReference type="EMBL" id="VOFY01000009">
    <property type="protein sequence ID" value="KAA8589558.1"/>
    <property type="molecule type" value="Genomic_DNA"/>
</dbReference>